<dbReference type="Proteomes" id="UP000237441">
    <property type="component" value="Unassembled WGS sequence"/>
</dbReference>
<dbReference type="OrthoDB" id="10382293at2759"/>
<organism evidence="2 3">
    <name type="scientific">Beauveria bassiana</name>
    <name type="common">White muscardine disease fungus</name>
    <name type="synonym">Tritirachium shiotae</name>
    <dbReference type="NCBI Taxonomy" id="176275"/>
    <lineage>
        <taxon>Eukaryota</taxon>
        <taxon>Fungi</taxon>
        <taxon>Dikarya</taxon>
        <taxon>Ascomycota</taxon>
        <taxon>Pezizomycotina</taxon>
        <taxon>Sordariomycetes</taxon>
        <taxon>Hypocreomycetidae</taxon>
        <taxon>Hypocreales</taxon>
        <taxon>Cordycipitaceae</taxon>
        <taxon>Beauveria</taxon>
    </lineage>
</organism>
<protein>
    <submittedName>
        <fullName evidence="2">Uncharacterized protein</fullName>
    </submittedName>
</protein>
<dbReference type="AlphaFoldDB" id="A0A2S7YIW1"/>
<dbReference type="EMBL" id="JRHA01000006">
    <property type="protein sequence ID" value="PQK15914.1"/>
    <property type="molecule type" value="Genomic_DNA"/>
</dbReference>
<sequence length="592" mass="66332">MSSNGSSSDSVAAIVAYCHRLFKVLILIEPICLPKMGVTLDYSFAHLQGRLRRWELDLKVGGQHGSSDLDSQLESAPEDLGLSIEFQLRALKLHLSRVESLMSSCHQLLLTSEMISSPSEDELLDKNVLSLLDKLNFKLDQISFTLDRLQKFAANLLYHTETGLGLKIIDYRRRHDDSAFNQSVRDYVNTRYPSIRPSQYRSSELKPCSEPTETSCEPDQKTAKDQLAHLHETLVNMILFRHYRKLYERENMEEPLMPLPEKKPSRGSQAMVTVARRASALVDTARQKGSQIAAFATSLNENASDGRQIAVRNWDLRESVLNRNLQQKQANVNRPCTSEENLTCPVCDQVYYSDTLQGENWKRHFIIIEGSTPNARDDRCGEAYSASLCNGSDWKERLRQRHGTEWLPLRVPLFWTCSLCRRVPRMEKASRALMMDALISHMLDAREKIGGQAMQSSIGWTTVFLMPPSETCPICETCHLLDGTTTTPTNGGGGGGAAAADDDDAQAKKALQEARDVAWKKTEDCIGKHVLEMAVHFARYRRAASDQAVAVAAAAVVPDTNMERAEKMALLARKGFRKAAKRLSTVTQGIRS</sequence>
<feature type="region of interest" description="Disordered" evidence="1">
    <location>
        <begin position="199"/>
        <end position="218"/>
    </location>
</feature>
<evidence type="ECO:0000313" key="2">
    <source>
        <dbReference type="EMBL" id="PQK15914.1"/>
    </source>
</evidence>
<name>A0A2S7YIW1_BEABA</name>
<accession>A0A2S7YIW1</accession>
<reference evidence="2 3" key="1">
    <citation type="submission" date="2016-07" db="EMBL/GenBank/DDBJ databases">
        <title>Comparative genomics of the entomopathogenic fungus Beauveria bassiana.</title>
        <authorList>
            <person name="Valero Jimenez C.A."/>
            <person name="Zwaan B.J."/>
            <person name="Van Kan J.A."/>
            <person name="Takken W."/>
            <person name="Debets A.J."/>
            <person name="Schoustra S.E."/>
            <person name="Koenraadt C.J."/>
        </authorList>
    </citation>
    <scope>NUCLEOTIDE SEQUENCE [LARGE SCALE GENOMIC DNA]</scope>
    <source>
        <strain evidence="2 3">ARSEF 8028</strain>
    </source>
</reference>
<evidence type="ECO:0000313" key="3">
    <source>
        <dbReference type="Proteomes" id="UP000237441"/>
    </source>
</evidence>
<proteinExistence type="predicted"/>
<gene>
    <name evidence="2" type="ORF">BB8028_0006g02360</name>
</gene>
<evidence type="ECO:0000256" key="1">
    <source>
        <dbReference type="SAM" id="MobiDB-lite"/>
    </source>
</evidence>
<comment type="caution">
    <text evidence="2">The sequence shown here is derived from an EMBL/GenBank/DDBJ whole genome shotgun (WGS) entry which is preliminary data.</text>
</comment>